<organism evidence="1 2">
    <name type="scientific">Pengzhenrongella frigida</name>
    <dbReference type="NCBI Taxonomy" id="1259133"/>
    <lineage>
        <taxon>Bacteria</taxon>
        <taxon>Bacillati</taxon>
        <taxon>Actinomycetota</taxon>
        <taxon>Actinomycetes</taxon>
        <taxon>Micrococcales</taxon>
        <taxon>Pengzhenrongella</taxon>
    </lineage>
</organism>
<dbReference type="EMBL" id="SDWW01000006">
    <property type="protein sequence ID" value="RYV52312.1"/>
    <property type="molecule type" value="Genomic_DNA"/>
</dbReference>
<dbReference type="AlphaFoldDB" id="A0A4Q5N2B1"/>
<evidence type="ECO:0000313" key="2">
    <source>
        <dbReference type="Proteomes" id="UP000293764"/>
    </source>
</evidence>
<name>A0A4Q5N2B1_9MICO</name>
<evidence type="ECO:0000313" key="1">
    <source>
        <dbReference type="EMBL" id="RYV52312.1"/>
    </source>
</evidence>
<dbReference type="RefSeq" id="WP_165372703.1">
    <property type="nucleotide sequence ID" value="NZ_SDWW01000006.1"/>
</dbReference>
<proteinExistence type="predicted"/>
<comment type="caution">
    <text evidence="1">The sequence shown here is derived from an EMBL/GenBank/DDBJ whole genome shotgun (WGS) entry which is preliminary data.</text>
</comment>
<keyword evidence="2" id="KW-1185">Reference proteome</keyword>
<evidence type="ECO:0008006" key="3">
    <source>
        <dbReference type="Google" id="ProtNLM"/>
    </source>
</evidence>
<gene>
    <name evidence="1" type="ORF">EUA98_03630</name>
</gene>
<sequence>MDLVVRAIVDDRVPDVVAVLDGATEAERARLAAAIDSGTSSWATTELLRGTSDSAARLAAQLGTVPSPRAAALAVGMGRGSWEHEDWLLPVLGQRPDGWLERFAVALFAADDWLDKRPRWRLLRAMVRAGMVAEPTDPRYVSWLFEAVRGPLDQAAQADPGLVPLLWRAFSTEEAGAALTGGGGPGGGGPRRDEHWAGLLTALGTGDPGTRVRAIDASLRALGAGLPDRDAAGFLALHGRLGVTASERRDRQYAYLRLLAAHPLVTVTFAQQVLGELLADGRLDARALVDASADVLVRADRKSVVAHLALLARILASDPALAPAIAVVVAPTLDPERADLALRTARLLHDCARHLDDDAREGVRAAITQALPAPWPELRATLGTLAPAALPTAPARPAVCPVPIDLPAPEAVTAIADVRELAEVFAHLLEEPAPALEIERALEAVVRLRAELPSSARALSKRARKVGESVVDEMDLNVRRRIADLVVRWLDDGPPSTQCRGYQLHGSAPDRASAPPGTAVREVPMHQNLGEGRLAALPSAWWWTAQEPAWTPSILAVARLHEVTVTLREGPALLLSTPTRGDWTIDPDEVLARLRTVAGAAGGRPHDRGTALLRIAPGDRAAVLSAGVLADDDDARLDLLAQRSPRWRRTVTPGLGGRFRSFAGHETLAWLDDSSTPGTVTDPVRGVLDLSSTVRQHGSYVDEATWEPQHEATLGLWAGLTPFDTDVLAAHAHPLLLSWDEKPTAGVGPLLDAIGAASAPLGAPSLSALGLAAGFRDATVRSRAAEAIARCASHGLLDGTALGAQAEVLVVEKRVKVNRLVSTLRDASGISDHAAHTVLAASARLLTIAPTTPGGGAIIELAAVLAESHRVRVPLPAAVAALAAGRAGTKSAMAARRLAALT</sequence>
<dbReference type="Proteomes" id="UP000293764">
    <property type="component" value="Unassembled WGS sequence"/>
</dbReference>
<protein>
    <recommendedName>
        <fullName evidence="3">Secreted protein</fullName>
    </recommendedName>
</protein>
<accession>A0A4Q5N2B1</accession>
<reference evidence="1 2" key="1">
    <citation type="submission" date="2019-01" db="EMBL/GenBank/DDBJ databases">
        <title>Novel species of Cellulomonas.</title>
        <authorList>
            <person name="Liu Q."/>
            <person name="Xin Y.-H."/>
        </authorList>
    </citation>
    <scope>NUCLEOTIDE SEQUENCE [LARGE SCALE GENOMIC DNA]</scope>
    <source>
        <strain evidence="1 2">HLT2-17</strain>
    </source>
</reference>